<dbReference type="SUPFAM" id="SSF52058">
    <property type="entry name" value="L domain-like"/>
    <property type="match status" value="1"/>
</dbReference>
<evidence type="ECO:0000259" key="2">
    <source>
        <dbReference type="Pfam" id="PF23598"/>
    </source>
</evidence>
<dbReference type="AlphaFoldDB" id="A0AAP0HHL5"/>
<comment type="caution">
    <text evidence="3">The sequence shown here is derived from an EMBL/GenBank/DDBJ whole genome shotgun (WGS) entry which is preliminary data.</text>
</comment>
<reference evidence="3 4" key="1">
    <citation type="submission" date="2024-01" db="EMBL/GenBank/DDBJ databases">
        <title>Genome assemblies of Stephania.</title>
        <authorList>
            <person name="Yang L."/>
        </authorList>
    </citation>
    <scope>NUCLEOTIDE SEQUENCE [LARGE SCALE GENOMIC DNA]</scope>
    <source>
        <strain evidence="3">QJT</strain>
        <tissue evidence="3">Leaf</tissue>
    </source>
</reference>
<evidence type="ECO:0000313" key="3">
    <source>
        <dbReference type="EMBL" id="KAK9084661.1"/>
    </source>
</evidence>
<gene>
    <name evidence="3" type="ORF">Sjap_025072</name>
</gene>
<accession>A0AAP0HHL5</accession>
<sequence length="239" mass="27191">MICLMVKKLAKERNFMFVEHQEFKSPELPRVGMVTGSVNMDQLGKFKSKLRILVGREIVENEVFVSNVKPKKFKQKHLRVLDLSFDTTSDSPVSSKNWLHGMVGSLPNLTCLKIGSSSLTCFPKSLMHLSNLETLCLLRCRQLKELPSEISHLQKLTVLDVTSCFSPFFLPAQITRLTNLEILYGFMPSKLKGHCSMSGLKELSHRLRKLRIRIDSEDQFDKDELKVKGGKMRHATPAS</sequence>
<evidence type="ECO:0000256" key="1">
    <source>
        <dbReference type="ARBA" id="ARBA00022737"/>
    </source>
</evidence>
<dbReference type="Pfam" id="PF23598">
    <property type="entry name" value="LRR_14"/>
    <property type="match status" value="1"/>
</dbReference>
<dbReference type="PANTHER" id="PTHR47186">
    <property type="entry name" value="LEUCINE-RICH REPEAT-CONTAINING PROTEIN 57"/>
    <property type="match status" value="1"/>
</dbReference>
<dbReference type="PANTHER" id="PTHR47186:SF3">
    <property type="entry name" value="OS09G0267800 PROTEIN"/>
    <property type="match status" value="1"/>
</dbReference>
<protein>
    <recommendedName>
        <fullName evidence="2">Disease resistance R13L4/SHOC-2-like LRR domain-containing protein</fullName>
    </recommendedName>
</protein>
<dbReference type="EMBL" id="JBBNAE010000011">
    <property type="protein sequence ID" value="KAK9084661.1"/>
    <property type="molecule type" value="Genomic_DNA"/>
</dbReference>
<name>A0AAP0HHL5_9MAGN</name>
<dbReference type="InterPro" id="IPR032675">
    <property type="entry name" value="LRR_dom_sf"/>
</dbReference>
<feature type="domain" description="Disease resistance R13L4/SHOC-2-like LRR" evidence="2">
    <location>
        <begin position="74"/>
        <end position="219"/>
    </location>
</feature>
<proteinExistence type="predicted"/>
<dbReference type="InterPro" id="IPR055414">
    <property type="entry name" value="LRR_R13L4/SHOC2-like"/>
</dbReference>
<evidence type="ECO:0000313" key="4">
    <source>
        <dbReference type="Proteomes" id="UP001417504"/>
    </source>
</evidence>
<organism evidence="3 4">
    <name type="scientific">Stephania japonica</name>
    <dbReference type="NCBI Taxonomy" id="461633"/>
    <lineage>
        <taxon>Eukaryota</taxon>
        <taxon>Viridiplantae</taxon>
        <taxon>Streptophyta</taxon>
        <taxon>Embryophyta</taxon>
        <taxon>Tracheophyta</taxon>
        <taxon>Spermatophyta</taxon>
        <taxon>Magnoliopsida</taxon>
        <taxon>Ranunculales</taxon>
        <taxon>Menispermaceae</taxon>
        <taxon>Menispermoideae</taxon>
        <taxon>Cissampelideae</taxon>
        <taxon>Stephania</taxon>
    </lineage>
</organism>
<dbReference type="Proteomes" id="UP001417504">
    <property type="component" value="Unassembled WGS sequence"/>
</dbReference>
<dbReference type="Gene3D" id="3.80.10.10">
    <property type="entry name" value="Ribonuclease Inhibitor"/>
    <property type="match status" value="1"/>
</dbReference>
<keyword evidence="4" id="KW-1185">Reference proteome</keyword>
<keyword evidence="1" id="KW-0677">Repeat</keyword>